<dbReference type="GO" id="GO:0016757">
    <property type="term" value="F:glycosyltransferase activity"/>
    <property type="evidence" value="ECO:0007669"/>
    <property type="project" value="InterPro"/>
</dbReference>
<dbReference type="OrthoDB" id="73743at2"/>
<protein>
    <submittedName>
        <fullName evidence="4">Glycosyltransferase family 4 protein</fullName>
    </submittedName>
</protein>
<keyword evidence="1" id="KW-1133">Transmembrane helix</keyword>
<dbReference type="EMBL" id="CP042806">
    <property type="protein sequence ID" value="QEE28606.1"/>
    <property type="molecule type" value="Genomic_DNA"/>
</dbReference>
<keyword evidence="4" id="KW-0808">Transferase</keyword>
<dbReference type="SUPFAM" id="SSF53756">
    <property type="entry name" value="UDP-Glycosyltransferase/glycogen phosphorylase"/>
    <property type="match status" value="1"/>
</dbReference>
<dbReference type="Pfam" id="PF00534">
    <property type="entry name" value="Glycos_transf_1"/>
    <property type="match status" value="1"/>
</dbReference>
<dbReference type="InterPro" id="IPR001296">
    <property type="entry name" value="Glyco_trans_1"/>
</dbReference>
<name>A0A5B9EEX6_9BACT</name>
<dbReference type="PANTHER" id="PTHR45947">
    <property type="entry name" value="SULFOQUINOVOSYL TRANSFERASE SQD2"/>
    <property type="match status" value="1"/>
</dbReference>
<evidence type="ECO:0000313" key="5">
    <source>
        <dbReference type="Proteomes" id="UP000321820"/>
    </source>
</evidence>
<evidence type="ECO:0000259" key="3">
    <source>
        <dbReference type="Pfam" id="PF13439"/>
    </source>
</evidence>
<dbReference type="KEGG" id="talb:FTW19_11710"/>
<accession>A0A5B9EEX6</accession>
<sequence length="427" mass="48139">MTKSKHPLLLFAAPYFAPAYHGGVVQIYLGLLTRLKRYRVIVVGDRSNTSLMALEEWDTLAKQRYGLDVERIDAFEFHMGDRKMGPLGRLVQLARFLRHGRRQWQELCKKYSPDAVVCGGTYSAGWLMKNLPRRTALVNYIHGEELTMAVKPRFLAPYMHYWQHRCIRRADMNLSVSSYTAHLVSRMTGAPVEKSKILSNFIDLNRFYISGKRAELRAGYGWQEKTVLLTVARLEKRKGIDQVLRGLDVLRRQEKLSSSWRYVIGGKGPERDALVQLVKELELTEYVEFLGFVPDEDLPGLYESADVFVQPNREINGDTEGFGVVFLEANACGLPVIGGEAGGTADAIGHGRTGFRVNGELVYEIAAAISILMENDELRTRLGQQAVEWAANFDVNKAVHRFENLMDEALFKHGAAPKNLTSVSADI</sequence>
<gene>
    <name evidence="4" type="ORF">FTW19_11710</name>
</gene>
<dbReference type="CDD" id="cd03801">
    <property type="entry name" value="GT4_PimA-like"/>
    <property type="match status" value="1"/>
</dbReference>
<dbReference type="InterPro" id="IPR028098">
    <property type="entry name" value="Glyco_trans_4-like_N"/>
</dbReference>
<proteinExistence type="predicted"/>
<organism evidence="4 5">
    <name type="scientific">Terriglobus albidus</name>
    <dbReference type="NCBI Taxonomy" id="1592106"/>
    <lineage>
        <taxon>Bacteria</taxon>
        <taxon>Pseudomonadati</taxon>
        <taxon>Acidobacteriota</taxon>
        <taxon>Terriglobia</taxon>
        <taxon>Terriglobales</taxon>
        <taxon>Acidobacteriaceae</taxon>
        <taxon>Terriglobus</taxon>
    </lineage>
</organism>
<keyword evidence="1" id="KW-0812">Transmembrane</keyword>
<evidence type="ECO:0000313" key="4">
    <source>
        <dbReference type="EMBL" id="QEE28606.1"/>
    </source>
</evidence>
<feature type="transmembrane region" description="Helical" evidence="1">
    <location>
        <begin position="12"/>
        <end position="31"/>
    </location>
</feature>
<feature type="domain" description="Glycosyltransferase subfamily 4-like N-terminal" evidence="3">
    <location>
        <begin position="93"/>
        <end position="206"/>
    </location>
</feature>
<dbReference type="Pfam" id="PF13439">
    <property type="entry name" value="Glyco_transf_4"/>
    <property type="match status" value="1"/>
</dbReference>
<evidence type="ECO:0000259" key="2">
    <source>
        <dbReference type="Pfam" id="PF00534"/>
    </source>
</evidence>
<dbReference type="AlphaFoldDB" id="A0A5B9EEX6"/>
<keyword evidence="5" id="KW-1185">Reference proteome</keyword>
<dbReference type="RefSeq" id="WP_147647796.1">
    <property type="nucleotide sequence ID" value="NZ_CP042806.1"/>
</dbReference>
<dbReference type="Proteomes" id="UP000321820">
    <property type="component" value="Chromosome"/>
</dbReference>
<reference evidence="4 5" key="1">
    <citation type="submission" date="2019-08" db="EMBL/GenBank/DDBJ databases">
        <title>Complete genome sequence of Terriglobus albidus strain ORNL.</title>
        <authorList>
            <person name="Podar M."/>
        </authorList>
    </citation>
    <scope>NUCLEOTIDE SEQUENCE [LARGE SCALE GENOMIC DNA]</scope>
    <source>
        <strain evidence="4 5">ORNL</strain>
    </source>
</reference>
<dbReference type="InterPro" id="IPR050194">
    <property type="entry name" value="Glycosyltransferase_grp1"/>
</dbReference>
<feature type="domain" description="Glycosyl transferase family 1" evidence="2">
    <location>
        <begin position="214"/>
        <end position="388"/>
    </location>
</feature>
<dbReference type="Gene3D" id="3.40.50.2000">
    <property type="entry name" value="Glycogen Phosphorylase B"/>
    <property type="match status" value="2"/>
</dbReference>
<evidence type="ECO:0000256" key="1">
    <source>
        <dbReference type="SAM" id="Phobius"/>
    </source>
</evidence>
<dbReference type="PANTHER" id="PTHR45947:SF3">
    <property type="entry name" value="SULFOQUINOVOSYL TRANSFERASE SQD2"/>
    <property type="match status" value="1"/>
</dbReference>
<keyword evidence="1" id="KW-0472">Membrane</keyword>